<reference evidence="1" key="1">
    <citation type="submission" date="2019-01" db="EMBL/GenBank/DDBJ databases">
        <title>Draft genome sequences of three monokaryotic isolates of the white-rot basidiomycete fungus Dichomitus squalens.</title>
        <authorList>
            <consortium name="DOE Joint Genome Institute"/>
            <person name="Lopez S.C."/>
            <person name="Andreopoulos B."/>
            <person name="Pangilinan J."/>
            <person name="Lipzen A."/>
            <person name="Riley R."/>
            <person name="Ahrendt S."/>
            <person name="Ng V."/>
            <person name="Barry K."/>
            <person name="Daum C."/>
            <person name="Grigoriev I.V."/>
            <person name="Hilden K.S."/>
            <person name="Makela M.R."/>
            <person name="de Vries R.P."/>
        </authorList>
    </citation>
    <scope>NUCLEOTIDE SEQUENCE [LARGE SCALE GENOMIC DNA]</scope>
    <source>
        <strain evidence="1">OM18370.1</strain>
    </source>
</reference>
<proteinExistence type="predicted"/>
<dbReference type="Proteomes" id="UP000292957">
    <property type="component" value="Unassembled WGS sequence"/>
</dbReference>
<evidence type="ECO:0000313" key="1">
    <source>
        <dbReference type="EMBL" id="TBU28532.1"/>
    </source>
</evidence>
<accession>A0A4Q9MPZ9</accession>
<gene>
    <name evidence="1" type="ORF">BD311DRAFT_758396</name>
</gene>
<dbReference type="EMBL" id="ML143421">
    <property type="protein sequence ID" value="TBU28532.1"/>
    <property type="molecule type" value="Genomic_DNA"/>
</dbReference>
<name>A0A4Q9MPZ9_9APHY</name>
<protein>
    <recommendedName>
        <fullName evidence="2">F-box domain-containing protein</fullName>
    </recommendedName>
</protein>
<organism evidence="1">
    <name type="scientific">Dichomitus squalens</name>
    <dbReference type="NCBI Taxonomy" id="114155"/>
    <lineage>
        <taxon>Eukaryota</taxon>
        <taxon>Fungi</taxon>
        <taxon>Dikarya</taxon>
        <taxon>Basidiomycota</taxon>
        <taxon>Agaricomycotina</taxon>
        <taxon>Agaricomycetes</taxon>
        <taxon>Polyporales</taxon>
        <taxon>Polyporaceae</taxon>
        <taxon>Dichomitus</taxon>
    </lineage>
</organism>
<dbReference type="AlphaFoldDB" id="A0A4Q9MPZ9"/>
<sequence length="404" mass="45126">MLGRTNFDVVANLPPAIEVPGDIIELITDHLVDNHLSLSSCALISHSWHYIARRRFFRAVVCRPDRPHLSPLSLVAFISSNPDLVSYIRSLKVIGGFSVSMNDVSWEDTAALLSLLPNLRSLSFERVSLIAAAGDHEMLLSETQLSFTEISTITLSAIFHTGTTGSFWRLLRSHRGPRPLTVHLKYAHPEDCQSFRGFLDAFGPDVRCVSYNLIGSLGRVGVLASNTIADGDFYDRVDLAFGVPSRAAIDEVVFIISGSGTLDPDSQFLVLMAQLAALAEILELIPTDVHIHNITLRFQRYGPHTNETERMVEGLLSRGSWVSFDLTDFEQRLMERLAKLEALMCILCDDGLMEEYRDYLPAFPTETGHSGLVDRQAEYDFYASFARRLFPQSHAKGILRIQRA</sequence>
<dbReference type="OrthoDB" id="2921803at2759"/>
<evidence type="ECO:0008006" key="2">
    <source>
        <dbReference type="Google" id="ProtNLM"/>
    </source>
</evidence>